<comment type="caution">
    <text evidence="2">The sequence shown here is derived from an EMBL/GenBank/DDBJ whole genome shotgun (WGS) entry which is preliminary data.</text>
</comment>
<feature type="signal peptide" evidence="1">
    <location>
        <begin position="1"/>
        <end position="20"/>
    </location>
</feature>
<dbReference type="Proteomes" id="UP001215598">
    <property type="component" value="Unassembled WGS sequence"/>
</dbReference>
<keyword evidence="3" id="KW-1185">Reference proteome</keyword>
<evidence type="ECO:0000313" key="3">
    <source>
        <dbReference type="Proteomes" id="UP001215598"/>
    </source>
</evidence>
<dbReference type="AlphaFoldDB" id="A0AAD7HJJ9"/>
<name>A0AAD7HJJ9_9AGAR</name>
<evidence type="ECO:0000256" key="1">
    <source>
        <dbReference type="SAM" id="SignalP"/>
    </source>
</evidence>
<keyword evidence="1" id="KW-0732">Signal</keyword>
<accession>A0AAD7HJJ9</accession>
<sequence>MTSGWNVDTFFLCPVSISSAGILAYFATPSGPPIESDGTDPIPPGNYGWYHDREFPKMAFPVLTALFSTSGECQVSGPGCLGRTAGPRASFAVRFSTKWPEDKRSVLVSPDLIISSILPTFYPQDPFPTPIRDVVVARDAPHCKITGLEGEVIPTWIMPPRGVSRDWDTTPFFTADNFLCSNHLTIDVDDNYRIVLFHPDCAQQAHLPTHLPLHAQQNTAVDHFLRLHFRFHYYSNWFITQLGVEDPDGRAGEMVPLSDERCQTADFDESVLGRGGQGKGRNGCVGLGLGGRRERRGP</sequence>
<protein>
    <recommendedName>
        <fullName evidence="4">HNH nuclease domain-containing protein</fullName>
    </recommendedName>
</protein>
<proteinExistence type="predicted"/>
<evidence type="ECO:0000313" key="2">
    <source>
        <dbReference type="EMBL" id="KAJ7722021.1"/>
    </source>
</evidence>
<dbReference type="EMBL" id="JARKIB010000224">
    <property type="protein sequence ID" value="KAJ7722021.1"/>
    <property type="molecule type" value="Genomic_DNA"/>
</dbReference>
<evidence type="ECO:0008006" key="4">
    <source>
        <dbReference type="Google" id="ProtNLM"/>
    </source>
</evidence>
<organism evidence="2 3">
    <name type="scientific">Mycena metata</name>
    <dbReference type="NCBI Taxonomy" id="1033252"/>
    <lineage>
        <taxon>Eukaryota</taxon>
        <taxon>Fungi</taxon>
        <taxon>Dikarya</taxon>
        <taxon>Basidiomycota</taxon>
        <taxon>Agaricomycotina</taxon>
        <taxon>Agaricomycetes</taxon>
        <taxon>Agaricomycetidae</taxon>
        <taxon>Agaricales</taxon>
        <taxon>Marasmiineae</taxon>
        <taxon>Mycenaceae</taxon>
        <taxon>Mycena</taxon>
    </lineage>
</organism>
<gene>
    <name evidence="2" type="ORF">B0H16DRAFT_1601458</name>
</gene>
<reference evidence="2" key="1">
    <citation type="submission" date="2023-03" db="EMBL/GenBank/DDBJ databases">
        <title>Massive genome expansion in bonnet fungi (Mycena s.s.) driven by repeated elements and novel gene families across ecological guilds.</title>
        <authorList>
            <consortium name="Lawrence Berkeley National Laboratory"/>
            <person name="Harder C.B."/>
            <person name="Miyauchi S."/>
            <person name="Viragh M."/>
            <person name="Kuo A."/>
            <person name="Thoen E."/>
            <person name="Andreopoulos B."/>
            <person name="Lu D."/>
            <person name="Skrede I."/>
            <person name="Drula E."/>
            <person name="Henrissat B."/>
            <person name="Morin E."/>
            <person name="Kohler A."/>
            <person name="Barry K."/>
            <person name="LaButti K."/>
            <person name="Morin E."/>
            <person name="Salamov A."/>
            <person name="Lipzen A."/>
            <person name="Mereny Z."/>
            <person name="Hegedus B."/>
            <person name="Baldrian P."/>
            <person name="Stursova M."/>
            <person name="Weitz H."/>
            <person name="Taylor A."/>
            <person name="Grigoriev I.V."/>
            <person name="Nagy L.G."/>
            <person name="Martin F."/>
            <person name="Kauserud H."/>
        </authorList>
    </citation>
    <scope>NUCLEOTIDE SEQUENCE</scope>
    <source>
        <strain evidence="2">CBHHK182m</strain>
    </source>
</reference>
<feature type="chain" id="PRO_5041982261" description="HNH nuclease domain-containing protein" evidence="1">
    <location>
        <begin position="21"/>
        <end position="298"/>
    </location>
</feature>